<dbReference type="InterPro" id="IPR006634">
    <property type="entry name" value="TLC-dom"/>
</dbReference>
<feature type="compositionally biased region" description="Acidic residues" evidence="7">
    <location>
        <begin position="346"/>
        <end position="355"/>
    </location>
</feature>
<comment type="similarity">
    <text evidence="2">Belongs to the sphingosine N-acyltransferase family.</text>
</comment>
<feature type="region of interest" description="Disordered" evidence="7">
    <location>
        <begin position="345"/>
        <end position="370"/>
    </location>
</feature>
<evidence type="ECO:0000313" key="11">
    <source>
        <dbReference type="Proteomes" id="UP000274922"/>
    </source>
</evidence>
<feature type="transmembrane region" description="Helical" evidence="8">
    <location>
        <begin position="129"/>
        <end position="147"/>
    </location>
</feature>
<evidence type="ECO:0000256" key="8">
    <source>
        <dbReference type="SAM" id="Phobius"/>
    </source>
</evidence>
<feature type="transmembrane region" description="Helical" evidence="8">
    <location>
        <begin position="197"/>
        <end position="217"/>
    </location>
</feature>
<gene>
    <name evidence="10" type="ORF">CXG81DRAFT_28705</name>
</gene>
<evidence type="ECO:0000256" key="3">
    <source>
        <dbReference type="ARBA" id="ARBA00022692"/>
    </source>
</evidence>
<feature type="transmembrane region" description="Helical" evidence="8">
    <location>
        <begin position="303"/>
        <end position="330"/>
    </location>
</feature>
<evidence type="ECO:0000256" key="1">
    <source>
        <dbReference type="ARBA" id="ARBA00004141"/>
    </source>
</evidence>
<keyword evidence="5 6" id="KW-0472">Membrane</keyword>
<dbReference type="PIRSF" id="PIRSF005225">
    <property type="entry name" value="LAG1_LAC1"/>
    <property type="match status" value="1"/>
</dbReference>
<dbReference type="PROSITE" id="PS50922">
    <property type="entry name" value="TLC"/>
    <property type="match status" value="1"/>
</dbReference>
<dbReference type="AlphaFoldDB" id="A0A4P9X0P9"/>
<dbReference type="SMART" id="SM00724">
    <property type="entry name" value="TLC"/>
    <property type="match status" value="1"/>
</dbReference>
<dbReference type="PANTHER" id="PTHR12560">
    <property type="entry name" value="LONGEVITY ASSURANCE FACTOR 1 LAG1"/>
    <property type="match status" value="1"/>
</dbReference>
<evidence type="ECO:0000259" key="9">
    <source>
        <dbReference type="PROSITE" id="PS50922"/>
    </source>
</evidence>
<feature type="compositionally biased region" description="Basic and acidic residues" evidence="7">
    <location>
        <begin position="358"/>
        <end position="370"/>
    </location>
</feature>
<feature type="transmembrane region" description="Helical" evidence="8">
    <location>
        <begin position="31"/>
        <end position="48"/>
    </location>
</feature>
<keyword evidence="11" id="KW-1185">Reference proteome</keyword>
<dbReference type="OrthoDB" id="537032at2759"/>
<keyword evidence="4 8" id="KW-1133">Transmembrane helix</keyword>
<evidence type="ECO:0000256" key="5">
    <source>
        <dbReference type="ARBA" id="ARBA00023136"/>
    </source>
</evidence>
<evidence type="ECO:0000256" key="7">
    <source>
        <dbReference type="SAM" id="MobiDB-lite"/>
    </source>
</evidence>
<dbReference type="PANTHER" id="PTHR12560:SF0">
    <property type="entry name" value="LD18904P"/>
    <property type="match status" value="1"/>
</dbReference>
<dbReference type="InterPro" id="IPR016439">
    <property type="entry name" value="Lag1/Lac1-like"/>
</dbReference>
<keyword evidence="3 6" id="KW-0812">Transmembrane</keyword>
<protein>
    <recommendedName>
        <fullName evidence="9">TLC domain-containing protein</fullName>
    </recommendedName>
</protein>
<feature type="transmembrane region" description="Helical" evidence="8">
    <location>
        <begin position="78"/>
        <end position="96"/>
    </location>
</feature>
<dbReference type="Pfam" id="PF03798">
    <property type="entry name" value="TRAM_LAG1_CLN8"/>
    <property type="match status" value="1"/>
</dbReference>
<feature type="domain" description="TLC" evidence="9">
    <location>
        <begin position="70"/>
        <end position="334"/>
    </location>
</feature>
<dbReference type="Proteomes" id="UP000274922">
    <property type="component" value="Unassembled WGS sequence"/>
</dbReference>
<sequence length="396" mass="44637">MLTHDTPTLWETITNTAPGTGMATKHYGKDAAIYVFFVALFVIIRQRIMYTDVPKLARYYGLSIQANAKVYSSFLEQVYLAIAHTIEFSVGAYLLWSAPYGGAFWARPTAMVKMWDTYPPQAYTTGLKVYYLGILAYWTHLALVMVVEDLQSARDRRQQAAVTTKQQQQVSAAAAAATAATAPVPAQRYIPPRRNDYAELCLHHVVTLSLIACSYVMNFLYVGHVIMALLDTADIVLAMAKTAKYVRKNKAADVLFGMFAVSWILTRHVFFGAIIWSVYNAPSVIPLPHVWDTSVGRFYSWNVYYGFMGLLLTLQALLIFWLVLILRVVFRVLFVGEKAEDTRENFDEDEDEISEADTSAHADAKGRRDVRPVDVDTDALLRRRLTRTDSGKDVKP</sequence>
<dbReference type="GO" id="GO:0016020">
    <property type="term" value="C:membrane"/>
    <property type="evidence" value="ECO:0007669"/>
    <property type="project" value="UniProtKB-SubCell"/>
</dbReference>
<dbReference type="STRING" id="1555241.A0A4P9X0P9"/>
<evidence type="ECO:0000256" key="2">
    <source>
        <dbReference type="ARBA" id="ARBA00009808"/>
    </source>
</evidence>
<feature type="transmembrane region" description="Helical" evidence="8">
    <location>
        <begin position="254"/>
        <end position="279"/>
    </location>
</feature>
<name>A0A4P9X0P9_9FUNG</name>
<organism evidence="10 11">
    <name type="scientific">Caulochytrium protostelioides</name>
    <dbReference type="NCBI Taxonomy" id="1555241"/>
    <lineage>
        <taxon>Eukaryota</taxon>
        <taxon>Fungi</taxon>
        <taxon>Fungi incertae sedis</taxon>
        <taxon>Chytridiomycota</taxon>
        <taxon>Chytridiomycota incertae sedis</taxon>
        <taxon>Chytridiomycetes</taxon>
        <taxon>Caulochytriales</taxon>
        <taxon>Caulochytriaceae</taxon>
        <taxon>Caulochytrium</taxon>
    </lineage>
</organism>
<evidence type="ECO:0000256" key="6">
    <source>
        <dbReference type="PROSITE-ProRule" id="PRU00205"/>
    </source>
</evidence>
<evidence type="ECO:0000313" key="10">
    <source>
        <dbReference type="EMBL" id="RKO98465.1"/>
    </source>
</evidence>
<reference evidence="11" key="1">
    <citation type="journal article" date="2018" name="Nat. Microbiol.">
        <title>Leveraging single-cell genomics to expand the fungal tree of life.</title>
        <authorList>
            <person name="Ahrendt S.R."/>
            <person name="Quandt C.A."/>
            <person name="Ciobanu D."/>
            <person name="Clum A."/>
            <person name="Salamov A."/>
            <person name="Andreopoulos B."/>
            <person name="Cheng J.F."/>
            <person name="Woyke T."/>
            <person name="Pelin A."/>
            <person name="Henrissat B."/>
            <person name="Reynolds N.K."/>
            <person name="Benny G.L."/>
            <person name="Smith M.E."/>
            <person name="James T.Y."/>
            <person name="Grigoriev I.V."/>
        </authorList>
    </citation>
    <scope>NUCLEOTIDE SEQUENCE [LARGE SCALE GENOMIC DNA]</scope>
    <source>
        <strain evidence="11">ATCC 52028</strain>
    </source>
</reference>
<accession>A0A4P9X0P9</accession>
<dbReference type="EMBL" id="ML014428">
    <property type="protein sequence ID" value="RKO98465.1"/>
    <property type="molecule type" value="Genomic_DNA"/>
</dbReference>
<proteinExistence type="inferred from homology"/>
<comment type="subcellular location">
    <subcellularLocation>
        <location evidence="1">Membrane</location>
        <topology evidence="1">Multi-pass membrane protein</topology>
    </subcellularLocation>
</comment>
<dbReference type="GO" id="GO:0050291">
    <property type="term" value="F:sphingosine N-acyltransferase activity"/>
    <property type="evidence" value="ECO:0007669"/>
    <property type="project" value="InterPro"/>
</dbReference>
<evidence type="ECO:0000256" key="4">
    <source>
        <dbReference type="ARBA" id="ARBA00022989"/>
    </source>
</evidence>
<dbReference type="GO" id="GO:0046513">
    <property type="term" value="P:ceramide biosynthetic process"/>
    <property type="evidence" value="ECO:0007669"/>
    <property type="project" value="InterPro"/>
</dbReference>